<keyword evidence="2" id="KW-1185">Reference proteome</keyword>
<proteinExistence type="predicted"/>
<gene>
    <name evidence="1" type="ORF">ACFOKA_07760</name>
</gene>
<dbReference type="Proteomes" id="UP001595444">
    <property type="component" value="Unassembled WGS sequence"/>
</dbReference>
<accession>A0ABV7D4Z8</accession>
<comment type="caution">
    <text evidence="1">The sequence shown here is derived from an EMBL/GenBank/DDBJ whole genome shotgun (WGS) entry which is preliminary data.</text>
</comment>
<dbReference type="EMBL" id="JBHRSL010000004">
    <property type="protein sequence ID" value="MFC3051795.1"/>
    <property type="molecule type" value="Genomic_DNA"/>
</dbReference>
<name>A0ABV7D4Z8_9PROT</name>
<sequence>MALCTQCITIGYCTKRKVQLLTDKELANPYMIRDIRAYAYTLNIPYTGWHEYAVNLYRDFRGWIAGPDGKEVLLDTEVFETGNIQYWFRAFCCTPISDDITPYVRGEARERVRVLATILRANNSKAALMWGVRAANDNEKP</sequence>
<organism evidence="1 2">
    <name type="scientific">Kordiimonas pumila</name>
    <dbReference type="NCBI Taxonomy" id="2161677"/>
    <lineage>
        <taxon>Bacteria</taxon>
        <taxon>Pseudomonadati</taxon>
        <taxon>Pseudomonadota</taxon>
        <taxon>Alphaproteobacteria</taxon>
        <taxon>Kordiimonadales</taxon>
        <taxon>Kordiimonadaceae</taxon>
        <taxon>Kordiimonas</taxon>
    </lineage>
</organism>
<dbReference type="RefSeq" id="WP_194215261.1">
    <property type="nucleotide sequence ID" value="NZ_CP061205.1"/>
</dbReference>
<protein>
    <submittedName>
        <fullName evidence="1">Uncharacterized protein</fullName>
    </submittedName>
</protein>
<evidence type="ECO:0000313" key="2">
    <source>
        <dbReference type="Proteomes" id="UP001595444"/>
    </source>
</evidence>
<reference evidence="2" key="1">
    <citation type="journal article" date="2019" name="Int. J. Syst. Evol. Microbiol.">
        <title>The Global Catalogue of Microorganisms (GCM) 10K type strain sequencing project: providing services to taxonomists for standard genome sequencing and annotation.</title>
        <authorList>
            <consortium name="The Broad Institute Genomics Platform"/>
            <consortium name="The Broad Institute Genome Sequencing Center for Infectious Disease"/>
            <person name="Wu L."/>
            <person name="Ma J."/>
        </authorList>
    </citation>
    <scope>NUCLEOTIDE SEQUENCE [LARGE SCALE GENOMIC DNA]</scope>
    <source>
        <strain evidence="2">KCTC 62164</strain>
    </source>
</reference>
<evidence type="ECO:0000313" key="1">
    <source>
        <dbReference type="EMBL" id="MFC3051795.1"/>
    </source>
</evidence>